<sequence>MVGHHRSFFFFKILLSIAALHSSDYFHGGHLSFVVEDVFEVLGICRNLHSVK</sequence>
<proteinExistence type="predicted"/>
<organism evidence="2">
    <name type="scientific">Arundo donax</name>
    <name type="common">Giant reed</name>
    <name type="synonym">Donax arundinaceus</name>
    <dbReference type="NCBI Taxonomy" id="35708"/>
    <lineage>
        <taxon>Eukaryota</taxon>
        <taxon>Viridiplantae</taxon>
        <taxon>Streptophyta</taxon>
        <taxon>Embryophyta</taxon>
        <taxon>Tracheophyta</taxon>
        <taxon>Spermatophyta</taxon>
        <taxon>Magnoliopsida</taxon>
        <taxon>Liliopsida</taxon>
        <taxon>Poales</taxon>
        <taxon>Poaceae</taxon>
        <taxon>PACMAD clade</taxon>
        <taxon>Arundinoideae</taxon>
        <taxon>Arundineae</taxon>
        <taxon>Arundo</taxon>
    </lineage>
</organism>
<dbReference type="AlphaFoldDB" id="A0A0A8YEZ3"/>
<accession>A0A0A8YEZ3</accession>
<dbReference type="EMBL" id="GBRH01273667">
    <property type="protein sequence ID" value="JAD24228.1"/>
    <property type="molecule type" value="Transcribed_RNA"/>
</dbReference>
<keyword evidence="1" id="KW-0732">Signal</keyword>
<protein>
    <submittedName>
        <fullName evidence="2">Uncharacterized protein</fullName>
    </submittedName>
</protein>
<feature type="signal peptide" evidence="1">
    <location>
        <begin position="1"/>
        <end position="23"/>
    </location>
</feature>
<feature type="chain" id="PRO_5002042141" evidence="1">
    <location>
        <begin position="24"/>
        <end position="52"/>
    </location>
</feature>
<name>A0A0A8YEZ3_ARUDO</name>
<evidence type="ECO:0000256" key="1">
    <source>
        <dbReference type="SAM" id="SignalP"/>
    </source>
</evidence>
<evidence type="ECO:0000313" key="2">
    <source>
        <dbReference type="EMBL" id="JAD24228.1"/>
    </source>
</evidence>
<reference evidence="2" key="1">
    <citation type="submission" date="2014-09" db="EMBL/GenBank/DDBJ databases">
        <authorList>
            <person name="Magalhaes I.L.F."/>
            <person name="Oliveira U."/>
            <person name="Santos F.R."/>
            <person name="Vidigal T.H.D.A."/>
            <person name="Brescovit A.D."/>
            <person name="Santos A.J."/>
        </authorList>
    </citation>
    <scope>NUCLEOTIDE SEQUENCE</scope>
    <source>
        <tissue evidence="2">Shoot tissue taken approximately 20 cm above the soil surface</tissue>
    </source>
</reference>
<reference evidence="2" key="2">
    <citation type="journal article" date="2015" name="Data Brief">
        <title>Shoot transcriptome of the giant reed, Arundo donax.</title>
        <authorList>
            <person name="Barrero R.A."/>
            <person name="Guerrero F.D."/>
            <person name="Moolhuijzen P."/>
            <person name="Goolsby J.A."/>
            <person name="Tidwell J."/>
            <person name="Bellgard S.E."/>
            <person name="Bellgard M.I."/>
        </authorList>
    </citation>
    <scope>NUCLEOTIDE SEQUENCE</scope>
    <source>
        <tissue evidence="2">Shoot tissue taken approximately 20 cm above the soil surface</tissue>
    </source>
</reference>